<reference evidence="1 2" key="1">
    <citation type="submission" date="2019-06" db="EMBL/GenBank/DDBJ databases">
        <title>A chromosome-scale genome assembly of the striped catfish, Pangasianodon hypophthalmus.</title>
        <authorList>
            <person name="Wen M."/>
            <person name="Zahm M."/>
            <person name="Roques C."/>
            <person name="Cabau C."/>
            <person name="Klopp C."/>
            <person name="Donnadieu C."/>
            <person name="Jouanno E."/>
            <person name="Avarre J.-C."/>
            <person name="Campet M."/>
            <person name="Ha T.T.T."/>
            <person name="Dugue R."/>
            <person name="Lampietro C."/>
            <person name="Louis A."/>
            <person name="Herpin A."/>
            <person name="Echchiki A."/>
            <person name="Berthelot C."/>
            <person name="Parey E."/>
            <person name="Roest-Crollius H."/>
            <person name="Braasch I."/>
            <person name="Postlethwait J."/>
            <person name="Bobe J."/>
            <person name="Montfort J."/>
            <person name="Bouchez O."/>
            <person name="Begum T."/>
            <person name="Schartl M."/>
            <person name="Guiguen Y."/>
        </authorList>
    </citation>
    <scope>NUCLEOTIDE SEQUENCE [LARGE SCALE GENOMIC DNA]</scope>
    <source>
        <strain evidence="1 2">Indonesia</strain>
        <tissue evidence="1">Blood</tissue>
    </source>
</reference>
<name>A0A5N5PXE4_PANHP</name>
<sequence length="118" mass="13812">MREDGQWVQPNLSRFSVSSIVRTFRQHNRTDSGRWQMFHVYATARGINSGTLSTIDCISQRKRVHMKQVYRVPFERNSERVKVLCFLYVQVMAASLLQHLQDSSMQRQRTLCSVGFPC</sequence>
<keyword evidence="2" id="KW-1185">Reference proteome</keyword>
<dbReference type="EMBL" id="VFJC01000003">
    <property type="protein sequence ID" value="KAB5584385.1"/>
    <property type="molecule type" value="Genomic_DNA"/>
</dbReference>
<accession>A0A5N5PXE4</accession>
<evidence type="ECO:0000313" key="2">
    <source>
        <dbReference type="Proteomes" id="UP000327468"/>
    </source>
</evidence>
<gene>
    <name evidence="1" type="ORF">PHYPO_G00106910</name>
</gene>
<comment type="caution">
    <text evidence="1">The sequence shown here is derived from an EMBL/GenBank/DDBJ whole genome shotgun (WGS) entry which is preliminary data.</text>
</comment>
<protein>
    <submittedName>
        <fullName evidence="1">Uncharacterized protein</fullName>
    </submittedName>
</protein>
<proteinExistence type="predicted"/>
<evidence type="ECO:0000313" key="1">
    <source>
        <dbReference type="EMBL" id="KAB5584385.1"/>
    </source>
</evidence>
<organism evidence="1 2">
    <name type="scientific">Pangasianodon hypophthalmus</name>
    <name type="common">Striped catfish</name>
    <name type="synonym">Helicophagus hypophthalmus</name>
    <dbReference type="NCBI Taxonomy" id="310915"/>
    <lineage>
        <taxon>Eukaryota</taxon>
        <taxon>Metazoa</taxon>
        <taxon>Chordata</taxon>
        <taxon>Craniata</taxon>
        <taxon>Vertebrata</taxon>
        <taxon>Euteleostomi</taxon>
        <taxon>Actinopterygii</taxon>
        <taxon>Neopterygii</taxon>
        <taxon>Teleostei</taxon>
        <taxon>Ostariophysi</taxon>
        <taxon>Siluriformes</taxon>
        <taxon>Pangasiidae</taxon>
        <taxon>Pangasianodon</taxon>
    </lineage>
</organism>
<dbReference type="Proteomes" id="UP000327468">
    <property type="component" value="Chromosome 2"/>
</dbReference>
<dbReference type="AlphaFoldDB" id="A0A5N5PXE4"/>